<name>A0A1J4KM98_9EUKA</name>
<dbReference type="SUPFAM" id="SSF52833">
    <property type="entry name" value="Thioredoxin-like"/>
    <property type="match status" value="1"/>
</dbReference>
<feature type="domain" description="Thioredoxin" evidence="1">
    <location>
        <begin position="1"/>
        <end position="111"/>
    </location>
</feature>
<reference evidence="2" key="1">
    <citation type="submission" date="2016-10" db="EMBL/GenBank/DDBJ databases">
        <authorList>
            <person name="Benchimol M."/>
            <person name="Almeida L.G."/>
            <person name="Vasconcelos A.T."/>
            <person name="Perreira-Neves A."/>
            <person name="Rosa I.A."/>
            <person name="Tasca T."/>
            <person name="Bogo M.R."/>
            <person name="de Souza W."/>
        </authorList>
    </citation>
    <scope>NUCLEOTIDE SEQUENCE [LARGE SCALE GENOMIC DNA]</scope>
    <source>
        <strain evidence="2">K</strain>
    </source>
</reference>
<dbReference type="AlphaFoldDB" id="A0A1J4KM98"/>
<dbReference type="CDD" id="cd02947">
    <property type="entry name" value="TRX_family"/>
    <property type="match status" value="1"/>
</dbReference>
<dbReference type="PANTHER" id="PTHR10438">
    <property type="entry name" value="THIOREDOXIN"/>
    <property type="match status" value="1"/>
</dbReference>
<dbReference type="InterPro" id="IPR013766">
    <property type="entry name" value="Thioredoxin_domain"/>
</dbReference>
<evidence type="ECO:0000313" key="2">
    <source>
        <dbReference type="EMBL" id="OHT10924.1"/>
    </source>
</evidence>
<evidence type="ECO:0000259" key="1">
    <source>
        <dbReference type="PROSITE" id="PS51352"/>
    </source>
</evidence>
<dbReference type="Pfam" id="PF00085">
    <property type="entry name" value="Thioredoxin"/>
    <property type="match status" value="1"/>
</dbReference>
<dbReference type="VEuPathDB" id="TrichDB:TRFO_19602"/>
<dbReference type="InterPro" id="IPR036249">
    <property type="entry name" value="Thioredoxin-like_sf"/>
</dbReference>
<gene>
    <name evidence="2" type="ORF">TRFO_19602</name>
</gene>
<evidence type="ECO:0000313" key="3">
    <source>
        <dbReference type="Proteomes" id="UP000179807"/>
    </source>
</evidence>
<protein>
    <submittedName>
        <fullName evidence="2">Thioredoxin H-type</fullName>
    </submittedName>
</protein>
<dbReference type="PROSITE" id="PS51352">
    <property type="entry name" value="THIOREDOXIN_2"/>
    <property type="match status" value="1"/>
</dbReference>
<accession>A0A1J4KM98</accession>
<sequence length="111" mass="12079">MSAPANYVSFNENKATIEEKIKSTPGLVVVDFTAPWCPDCRRLAAGLPKVAAAHPDVLFLICDVDKVSGARDDWNIAHIPDVRFFKGEPSQLASIVEGSAQQVQAKVEELK</sequence>
<dbReference type="Gene3D" id="3.40.30.10">
    <property type="entry name" value="Glutaredoxin"/>
    <property type="match status" value="1"/>
</dbReference>
<comment type="caution">
    <text evidence="2">The sequence shown here is derived from an EMBL/GenBank/DDBJ whole genome shotgun (WGS) entry which is preliminary data.</text>
</comment>
<dbReference type="OrthoDB" id="10263751at2759"/>
<organism evidence="2 3">
    <name type="scientific">Tritrichomonas foetus</name>
    <dbReference type="NCBI Taxonomy" id="1144522"/>
    <lineage>
        <taxon>Eukaryota</taxon>
        <taxon>Metamonada</taxon>
        <taxon>Parabasalia</taxon>
        <taxon>Tritrichomonadida</taxon>
        <taxon>Tritrichomonadidae</taxon>
        <taxon>Tritrichomonas</taxon>
    </lineage>
</organism>
<dbReference type="GeneID" id="94835596"/>
<proteinExistence type="predicted"/>
<dbReference type="Proteomes" id="UP000179807">
    <property type="component" value="Unassembled WGS sequence"/>
</dbReference>
<dbReference type="InterPro" id="IPR050620">
    <property type="entry name" value="Thioredoxin_H-type-like"/>
</dbReference>
<dbReference type="RefSeq" id="XP_068364060.1">
    <property type="nucleotide sequence ID" value="XM_068500892.1"/>
</dbReference>
<dbReference type="EMBL" id="MLAK01000598">
    <property type="protein sequence ID" value="OHT10924.1"/>
    <property type="molecule type" value="Genomic_DNA"/>
</dbReference>
<keyword evidence="3" id="KW-1185">Reference proteome</keyword>
<dbReference type="PANTHER" id="PTHR10438:SF468">
    <property type="entry name" value="THIOREDOXIN-1-RELATED"/>
    <property type="match status" value="1"/>
</dbReference>